<evidence type="ECO:0000313" key="1">
    <source>
        <dbReference type="EMBL" id="GJS72091.1"/>
    </source>
</evidence>
<dbReference type="Proteomes" id="UP001151760">
    <property type="component" value="Unassembled WGS sequence"/>
</dbReference>
<name>A0ABQ4Y4J0_9ASTR</name>
<dbReference type="EMBL" id="BQNB010010054">
    <property type="protein sequence ID" value="GJS72091.1"/>
    <property type="molecule type" value="Genomic_DNA"/>
</dbReference>
<protein>
    <submittedName>
        <fullName evidence="1">Uncharacterized protein</fullName>
    </submittedName>
</protein>
<organism evidence="1 2">
    <name type="scientific">Tanacetum coccineum</name>
    <dbReference type="NCBI Taxonomy" id="301880"/>
    <lineage>
        <taxon>Eukaryota</taxon>
        <taxon>Viridiplantae</taxon>
        <taxon>Streptophyta</taxon>
        <taxon>Embryophyta</taxon>
        <taxon>Tracheophyta</taxon>
        <taxon>Spermatophyta</taxon>
        <taxon>Magnoliopsida</taxon>
        <taxon>eudicotyledons</taxon>
        <taxon>Gunneridae</taxon>
        <taxon>Pentapetalae</taxon>
        <taxon>asterids</taxon>
        <taxon>campanulids</taxon>
        <taxon>Asterales</taxon>
        <taxon>Asteraceae</taxon>
        <taxon>Asteroideae</taxon>
        <taxon>Anthemideae</taxon>
        <taxon>Anthemidinae</taxon>
        <taxon>Tanacetum</taxon>
    </lineage>
</organism>
<sequence>MILPPWCIKKLPVYSLSESEAEIGQCLEPILKIPFIFVPQAILLRTGKVNIPSASPQPVPTGKPKVPALVPTGRQNRTSQSSYFQTYTPYVPQMYYNHMKYGGVRWATAVKPSAGCSVKHIEKTETFKNFKEGKRELLDGGEELQQFNLFSISHICDKKNRVLFTDTDCLVLSKDFMLLDESMVVLRVPRKHNLYTINLNNLSPRGNLACLVAKASVDESVKWHRRMGHGEL</sequence>
<accession>A0ABQ4Y4J0</accession>
<reference evidence="1" key="1">
    <citation type="journal article" date="2022" name="Int. J. Mol. Sci.">
        <title>Draft Genome of Tanacetum Coccineum: Genomic Comparison of Closely Related Tanacetum-Family Plants.</title>
        <authorList>
            <person name="Yamashiro T."/>
            <person name="Shiraishi A."/>
            <person name="Nakayama K."/>
            <person name="Satake H."/>
        </authorList>
    </citation>
    <scope>NUCLEOTIDE SEQUENCE</scope>
</reference>
<reference evidence="1" key="2">
    <citation type="submission" date="2022-01" db="EMBL/GenBank/DDBJ databases">
        <authorList>
            <person name="Yamashiro T."/>
            <person name="Shiraishi A."/>
            <person name="Satake H."/>
            <person name="Nakayama K."/>
        </authorList>
    </citation>
    <scope>NUCLEOTIDE SEQUENCE</scope>
</reference>
<proteinExistence type="predicted"/>
<evidence type="ECO:0000313" key="2">
    <source>
        <dbReference type="Proteomes" id="UP001151760"/>
    </source>
</evidence>
<gene>
    <name evidence="1" type="ORF">Tco_0704932</name>
</gene>
<keyword evidence="2" id="KW-1185">Reference proteome</keyword>
<comment type="caution">
    <text evidence="1">The sequence shown here is derived from an EMBL/GenBank/DDBJ whole genome shotgun (WGS) entry which is preliminary data.</text>
</comment>